<evidence type="ECO:0000313" key="3">
    <source>
        <dbReference type="Proteomes" id="UP000554482"/>
    </source>
</evidence>
<sequence>VEIKVEEIKSSVTLPFHSFCGGSGQSEPLSRENTSSSYMPSRERVSITTDIPNVEDIISLENSTNDQDSLDFVTDANDSLEHRETDATIGLPDTGDSPISLSELSSSFQDCLQSMNEKRKNGRVKKPLEPESCLQLKPFDYAAAREEMNFGKRKEKETTEPTEESHKNLLHSKERRKNSASSRVPRDEGNKDFQPARRRMAFPPTGNRSATFR</sequence>
<feature type="non-terminal residue" evidence="2">
    <location>
        <position position="1"/>
    </location>
</feature>
<feature type="compositionally biased region" description="Basic residues" evidence="1">
    <location>
        <begin position="168"/>
        <end position="178"/>
    </location>
</feature>
<dbReference type="Proteomes" id="UP000554482">
    <property type="component" value="Unassembled WGS sequence"/>
</dbReference>
<proteinExistence type="predicted"/>
<organism evidence="2 3">
    <name type="scientific">Thalictrum thalictroides</name>
    <name type="common">Rue-anemone</name>
    <name type="synonym">Anemone thalictroides</name>
    <dbReference type="NCBI Taxonomy" id="46969"/>
    <lineage>
        <taxon>Eukaryota</taxon>
        <taxon>Viridiplantae</taxon>
        <taxon>Streptophyta</taxon>
        <taxon>Embryophyta</taxon>
        <taxon>Tracheophyta</taxon>
        <taxon>Spermatophyta</taxon>
        <taxon>Magnoliopsida</taxon>
        <taxon>Ranunculales</taxon>
        <taxon>Ranunculaceae</taxon>
        <taxon>Thalictroideae</taxon>
        <taxon>Thalictrum</taxon>
    </lineage>
</organism>
<protein>
    <submittedName>
        <fullName evidence="2">Polynucleotidyl transferase, ribonuclease H fold protein with HRDC domain-containing protein</fullName>
    </submittedName>
</protein>
<comment type="caution">
    <text evidence="2">The sequence shown here is derived from an EMBL/GenBank/DDBJ whole genome shotgun (WGS) entry which is preliminary data.</text>
</comment>
<name>A0A7J6VQ37_THATH</name>
<dbReference type="OrthoDB" id="2250022at2759"/>
<dbReference type="EMBL" id="JABWDY010029247">
    <property type="protein sequence ID" value="KAF5186472.1"/>
    <property type="molecule type" value="Genomic_DNA"/>
</dbReference>
<gene>
    <name evidence="2" type="ORF">FRX31_023941</name>
</gene>
<dbReference type="GO" id="GO:0016740">
    <property type="term" value="F:transferase activity"/>
    <property type="evidence" value="ECO:0007669"/>
    <property type="project" value="UniProtKB-KW"/>
</dbReference>
<feature type="region of interest" description="Disordered" evidence="1">
    <location>
        <begin position="21"/>
        <end position="45"/>
    </location>
</feature>
<feature type="compositionally biased region" description="Basic and acidic residues" evidence="1">
    <location>
        <begin position="184"/>
        <end position="195"/>
    </location>
</feature>
<evidence type="ECO:0000256" key="1">
    <source>
        <dbReference type="SAM" id="MobiDB-lite"/>
    </source>
</evidence>
<feature type="region of interest" description="Disordered" evidence="1">
    <location>
        <begin position="145"/>
        <end position="213"/>
    </location>
</feature>
<accession>A0A7J6VQ37</accession>
<keyword evidence="3" id="KW-1185">Reference proteome</keyword>
<keyword evidence="2" id="KW-0808">Transferase</keyword>
<feature type="compositionally biased region" description="Basic and acidic residues" evidence="1">
    <location>
        <begin position="145"/>
        <end position="167"/>
    </location>
</feature>
<dbReference type="AlphaFoldDB" id="A0A7J6VQ37"/>
<reference evidence="2 3" key="1">
    <citation type="submission" date="2020-06" db="EMBL/GenBank/DDBJ databases">
        <title>Transcriptomic and genomic resources for Thalictrum thalictroides and T. hernandezii: Facilitating candidate gene discovery in an emerging model plant lineage.</title>
        <authorList>
            <person name="Arias T."/>
            <person name="Riano-Pachon D.M."/>
            <person name="Di Stilio V.S."/>
        </authorList>
    </citation>
    <scope>NUCLEOTIDE SEQUENCE [LARGE SCALE GENOMIC DNA]</scope>
    <source>
        <strain evidence="3">cv. WT478/WT964</strain>
        <tissue evidence="2">Leaves</tissue>
    </source>
</reference>
<feature type="compositionally biased region" description="Polar residues" evidence="1">
    <location>
        <begin position="25"/>
        <end position="39"/>
    </location>
</feature>
<evidence type="ECO:0000313" key="2">
    <source>
        <dbReference type="EMBL" id="KAF5186472.1"/>
    </source>
</evidence>